<evidence type="ECO:0000313" key="11">
    <source>
        <dbReference type="EMBL" id="TDX87269.1"/>
    </source>
</evidence>
<dbReference type="InterPro" id="IPR023828">
    <property type="entry name" value="Peptidase_S8_Ser-AS"/>
</dbReference>
<dbReference type="Gene3D" id="3.40.50.200">
    <property type="entry name" value="Peptidase S8/S53 domain"/>
    <property type="match status" value="1"/>
</dbReference>
<evidence type="ECO:0000256" key="3">
    <source>
        <dbReference type="ARBA" id="ARBA00022729"/>
    </source>
</evidence>
<gene>
    <name evidence="11" type="ORF">B0I22_1457</name>
</gene>
<dbReference type="PANTHER" id="PTHR43806">
    <property type="entry name" value="PEPTIDASE S8"/>
    <property type="match status" value="1"/>
</dbReference>
<dbReference type="InterPro" id="IPR026444">
    <property type="entry name" value="Secre_tail"/>
</dbReference>
<dbReference type="Proteomes" id="UP000295313">
    <property type="component" value="Unassembled WGS sequence"/>
</dbReference>
<feature type="domain" description="Secretion system C-terminal sorting" evidence="10">
    <location>
        <begin position="490"/>
        <end position="554"/>
    </location>
</feature>
<name>A0A4R8IKR9_9FLAO</name>
<dbReference type="SUPFAM" id="SSF52743">
    <property type="entry name" value="Subtilisin-like"/>
    <property type="match status" value="1"/>
</dbReference>
<dbReference type="OrthoDB" id="1407599at2"/>
<feature type="active site" description="Charge relay system" evidence="6">
    <location>
        <position position="243"/>
    </location>
</feature>
<dbReference type="NCBIfam" id="TIGR04183">
    <property type="entry name" value="Por_Secre_tail"/>
    <property type="match status" value="1"/>
</dbReference>
<dbReference type="PROSITE" id="PS00136">
    <property type="entry name" value="SUBTILASE_ASP"/>
    <property type="match status" value="1"/>
</dbReference>
<dbReference type="AlphaFoldDB" id="A0A4R8IKR9"/>
<keyword evidence="4 6" id="KW-0378">Hydrolase</keyword>
<comment type="caution">
    <text evidence="11">The sequence shown here is derived from an EMBL/GenBank/DDBJ whole genome shotgun (WGS) entry which is preliminary data.</text>
</comment>
<evidence type="ECO:0000313" key="12">
    <source>
        <dbReference type="Proteomes" id="UP000295313"/>
    </source>
</evidence>
<keyword evidence="8" id="KW-0812">Transmembrane</keyword>
<evidence type="ECO:0000256" key="7">
    <source>
        <dbReference type="RuleBase" id="RU003355"/>
    </source>
</evidence>
<evidence type="ECO:0000256" key="6">
    <source>
        <dbReference type="PROSITE-ProRule" id="PRU01240"/>
    </source>
</evidence>
<keyword evidence="8" id="KW-1133">Transmembrane helix</keyword>
<proteinExistence type="inferred from homology"/>
<feature type="domain" description="Peptidase S8/S53" evidence="9">
    <location>
        <begin position="192"/>
        <end position="467"/>
    </location>
</feature>
<dbReference type="PRINTS" id="PR00723">
    <property type="entry name" value="SUBTILISIN"/>
</dbReference>
<dbReference type="PROSITE" id="PS00138">
    <property type="entry name" value="SUBTILASE_SER"/>
    <property type="match status" value="1"/>
</dbReference>
<reference evidence="11 12" key="1">
    <citation type="submission" date="2019-03" db="EMBL/GenBank/DDBJ databases">
        <title>Genomic Encyclopedia of Type Strains, Phase III (KMG-III): the genomes of soil and plant-associated and newly described type strains.</title>
        <authorList>
            <person name="Whitman W."/>
        </authorList>
    </citation>
    <scope>NUCLEOTIDE SEQUENCE [LARGE SCALE GENOMIC DNA]</scope>
    <source>
        <strain evidence="11 12">CGMCC 1.12802</strain>
    </source>
</reference>
<dbReference type="InterPro" id="IPR036852">
    <property type="entry name" value="Peptidase_S8/S53_dom_sf"/>
</dbReference>
<keyword evidence="5 6" id="KW-0720">Serine protease</keyword>
<dbReference type="InterPro" id="IPR015500">
    <property type="entry name" value="Peptidase_S8_subtilisin-rel"/>
</dbReference>
<evidence type="ECO:0000256" key="2">
    <source>
        <dbReference type="ARBA" id="ARBA00022670"/>
    </source>
</evidence>
<dbReference type="EMBL" id="SOEO01000001">
    <property type="protein sequence ID" value="TDX87269.1"/>
    <property type="molecule type" value="Genomic_DNA"/>
</dbReference>
<evidence type="ECO:0000256" key="5">
    <source>
        <dbReference type="ARBA" id="ARBA00022825"/>
    </source>
</evidence>
<dbReference type="GO" id="GO:0004252">
    <property type="term" value="F:serine-type endopeptidase activity"/>
    <property type="evidence" value="ECO:0007669"/>
    <property type="project" value="UniProtKB-UniRule"/>
</dbReference>
<evidence type="ECO:0000256" key="8">
    <source>
        <dbReference type="SAM" id="Phobius"/>
    </source>
</evidence>
<feature type="active site" description="Charge relay system" evidence="6">
    <location>
        <position position="201"/>
    </location>
</feature>
<dbReference type="Pfam" id="PF18962">
    <property type="entry name" value="Por_Secre_tail"/>
    <property type="match status" value="1"/>
</dbReference>
<dbReference type="PANTHER" id="PTHR43806:SF67">
    <property type="entry name" value="EGF-LIKE DOMAIN-CONTAINING PROTEIN"/>
    <property type="match status" value="1"/>
</dbReference>
<keyword evidence="3" id="KW-0732">Signal</keyword>
<dbReference type="InterPro" id="IPR017317">
    <property type="entry name" value="Pept_S8_subtilisin_bacteroid-2"/>
</dbReference>
<dbReference type="Pfam" id="PF00082">
    <property type="entry name" value="Peptidase_S8"/>
    <property type="match status" value="1"/>
</dbReference>
<sequence>MQKHYFVNLHLFISLKNPNHQNVRKIFTILSVSFSLIATAQTELVFVYFKDKPSKAAFYSNPLSELSQKSLDRRSNLGIALSDQDAPIEQSYITNIQNLGFTVTDYSKWLNGVAVNATPTQIQTLAQQSFVVHVESFVRNPNGGKRNEKIEKFKDLQEIGNKSALTNFNYGYGLPQANQINVRALHVAGFTGTGMTIAVIDTGFPSVNTGNAFKRLRDNGQIKGGYNFINKTSDIYNTSLNSHGSVCLGAIGGYLDGQFVGTAPDADFYLYASEDAGNEIPEEQLYWIEAAEEADRKGVDLISTSLGYHTFDDSRYDYTYADMNGTTSFIARGAQIATEKGIFVTFAAGNDGNNSWHYVATPADNEKVFTIGAVTSQGTSSSFSSYGPNADGVVKPDGVARGTETFTVYGGQVTQASGTSLANPVAAGGVACLLQSLPKSISREAVKDKLRQDASLYPNYDDQQGYGILNFYKTYQTLGVTDLKKTQIKIYPNPAKNFINISTEKPIQSVEIYDVLGRLIKTETKNNVNISQLAKGNYFLKIKTSDQELIEKFIKE</sequence>
<dbReference type="InterPro" id="IPR000209">
    <property type="entry name" value="Peptidase_S8/S53_dom"/>
</dbReference>
<dbReference type="InterPro" id="IPR023827">
    <property type="entry name" value="Peptidase_S8_Asp-AS"/>
</dbReference>
<evidence type="ECO:0000259" key="9">
    <source>
        <dbReference type="Pfam" id="PF00082"/>
    </source>
</evidence>
<keyword evidence="2 6" id="KW-0645">Protease</keyword>
<evidence type="ECO:0000256" key="4">
    <source>
        <dbReference type="ARBA" id="ARBA00022801"/>
    </source>
</evidence>
<evidence type="ECO:0000259" key="10">
    <source>
        <dbReference type="Pfam" id="PF18962"/>
    </source>
</evidence>
<comment type="similarity">
    <text evidence="1 6 7">Belongs to the peptidase S8 family.</text>
</comment>
<keyword evidence="8" id="KW-0472">Membrane</keyword>
<organism evidence="11 12">
    <name type="scientific">Epilithonimonas xixisoli</name>
    <dbReference type="NCBI Taxonomy" id="1476462"/>
    <lineage>
        <taxon>Bacteria</taxon>
        <taxon>Pseudomonadati</taxon>
        <taxon>Bacteroidota</taxon>
        <taxon>Flavobacteriia</taxon>
        <taxon>Flavobacteriales</taxon>
        <taxon>Weeksellaceae</taxon>
        <taxon>Chryseobacterium group</taxon>
        <taxon>Epilithonimonas</taxon>
    </lineage>
</organism>
<feature type="active site" description="Charge relay system" evidence="6">
    <location>
        <position position="420"/>
    </location>
</feature>
<keyword evidence="12" id="KW-1185">Reference proteome</keyword>
<feature type="transmembrane region" description="Helical" evidence="8">
    <location>
        <begin position="26"/>
        <end position="49"/>
    </location>
</feature>
<dbReference type="InterPro" id="IPR050131">
    <property type="entry name" value="Peptidase_S8_subtilisin-like"/>
</dbReference>
<protein>
    <submittedName>
        <fullName evidence="11">Putative secreted protein (Por secretion system target)</fullName>
    </submittedName>
</protein>
<evidence type="ECO:0000256" key="1">
    <source>
        <dbReference type="ARBA" id="ARBA00011073"/>
    </source>
</evidence>
<dbReference type="GO" id="GO:0006508">
    <property type="term" value="P:proteolysis"/>
    <property type="evidence" value="ECO:0007669"/>
    <property type="project" value="UniProtKB-KW"/>
</dbReference>
<accession>A0A4R8IKR9</accession>
<dbReference type="PROSITE" id="PS51892">
    <property type="entry name" value="SUBTILASE"/>
    <property type="match status" value="1"/>
</dbReference>
<dbReference type="PIRSF" id="PIRSF037903">
    <property type="entry name" value="Subtilisin_rel_GFO_2223"/>
    <property type="match status" value="1"/>
</dbReference>